<gene>
    <name evidence="1" type="ORF">BH720_010105</name>
</gene>
<keyword evidence="2" id="KW-1185">Reference proteome</keyword>
<dbReference type="EMBL" id="CP182909">
    <property type="protein sequence ID" value="XPM65842.1"/>
    <property type="molecule type" value="Genomic_DNA"/>
</dbReference>
<evidence type="ECO:0000313" key="2">
    <source>
        <dbReference type="Proteomes" id="UP000095472"/>
    </source>
</evidence>
<name>A0ACD5GYJ7_9CYAN</name>
<organism evidence="1 2">
    <name type="scientific">Desertifilum tharense IPPAS B-1220</name>
    <dbReference type="NCBI Taxonomy" id="1781255"/>
    <lineage>
        <taxon>Bacteria</taxon>
        <taxon>Bacillati</taxon>
        <taxon>Cyanobacteriota</taxon>
        <taxon>Cyanophyceae</taxon>
        <taxon>Desertifilales</taxon>
        <taxon>Desertifilaceae</taxon>
        <taxon>Desertifilum</taxon>
    </lineage>
</organism>
<accession>A0ACD5GYJ7</accession>
<reference evidence="1 2" key="1">
    <citation type="journal article" date="2016" name="Genome Announc.">
        <title>Draft Genome Sequence of the Thermotolerant Cyanobacterium Desertifilum sp. IPPAS B-1220.</title>
        <authorList>
            <person name="Mironov K.S."/>
            <person name="Sinetova M.A."/>
            <person name="Bolatkhan K."/>
            <person name="Zayadan B.K."/>
            <person name="Ustinova V.V."/>
            <person name="Kupriyanova E.V."/>
            <person name="Skrypnik A.N."/>
            <person name="Gogoleva N.E."/>
            <person name="Gogolev Y.V."/>
            <person name="Los D.A."/>
        </authorList>
    </citation>
    <scope>NUCLEOTIDE SEQUENCE [LARGE SCALE GENOMIC DNA]</scope>
    <source>
        <strain evidence="1 2">IPPAS B-1220</strain>
    </source>
</reference>
<evidence type="ECO:0000313" key="1">
    <source>
        <dbReference type="EMBL" id="XPM65842.1"/>
    </source>
</evidence>
<sequence>MNFRVIAIALISLAGMLLCVRELQFPEPTLISCTPPPLQKRRMEQRPLYQLGVEEGRSLFCLN</sequence>
<protein>
    <submittedName>
        <fullName evidence="1">Uncharacterized protein</fullName>
    </submittedName>
</protein>
<dbReference type="Proteomes" id="UP000095472">
    <property type="component" value="Chromosome"/>
</dbReference>
<proteinExistence type="predicted"/>